<reference evidence="4" key="1">
    <citation type="submission" date="2011-07" db="EMBL/GenBank/DDBJ databases">
        <authorList>
            <consortium name="Caenorhabditis brenneri Sequencing and Analysis Consortium"/>
            <person name="Wilson R.K."/>
        </authorList>
    </citation>
    <scope>NUCLEOTIDE SEQUENCE [LARGE SCALE GENOMIC DNA]</scope>
    <source>
        <strain evidence="4">PB2801</strain>
    </source>
</reference>
<evidence type="ECO:0000313" key="4">
    <source>
        <dbReference type="Proteomes" id="UP000008068"/>
    </source>
</evidence>
<evidence type="ECO:0000313" key="3">
    <source>
        <dbReference type="EMBL" id="EGT49330.1"/>
    </source>
</evidence>
<evidence type="ECO:0000259" key="2">
    <source>
        <dbReference type="Pfam" id="PF26530"/>
    </source>
</evidence>
<dbReference type="InParanoid" id="G0PAJ4"/>
<sequence length="145" mass="16661">MKCFTVFAVLLFSISTTIGHYGPEKRLGFMKTLFGFFEQFIQCKARDSMNQFISPYFQLELCDGRKINGYDFISSVLNMPSSSPFHVEVHDVEYPYPDYQETFAHLNFNITIHGFGKPAFGDGSYGIADLDDKPTWGYFEEKPCK</sequence>
<feature type="chain" id="PRO_5003406066" description="NTF2-like domain-containing protein" evidence="1">
    <location>
        <begin position="20"/>
        <end position="145"/>
    </location>
</feature>
<feature type="domain" description="NTF2-like" evidence="2">
    <location>
        <begin position="37"/>
        <end position="119"/>
    </location>
</feature>
<evidence type="ECO:0000256" key="1">
    <source>
        <dbReference type="SAM" id="SignalP"/>
    </source>
</evidence>
<dbReference type="Pfam" id="PF26530">
    <property type="entry name" value="NTF2_3"/>
    <property type="match status" value="1"/>
</dbReference>
<keyword evidence="4" id="KW-1185">Reference proteome</keyword>
<dbReference type="OMA" id="CKARDSM"/>
<dbReference type="InterPro" id="IPR058721">
    <property type="entry name" value="NTF2_3"/>
</dbReference>
<feature type="signal peptide" evidence="1">
    <location>
        <begin position="1"/>
        <end position="19"/>
    </location>
</feature>
<organism evidence="4">
    <name type="scientific">Caenorhabditis brenneri</name>
    <name type="common">Nematode worm</name>
    <dbReference type="NCBI Taxonomy" id="135651"/>
    <lineage>
        <taxon>Eukaryota</taxon>
        <taxon>Metazoa</taxon>
        <taxon>Ecdysozoa</taxon>
        <taxon>Nematoda</taxon>
        <taxon>Chromadorea</taxon>
        <taxon>Rhabditida</taxon>
        <taxon>Rhabditina</taxon>
        <taxon>Rhabditomorpha</taxon>
        <taxon>Rhabditoidea</taxon>
        <taxon>Rhabditidae</taxon>
        <taxon>Peloderinae</taxon>
        <taxon>Caenorhabditis</taxon>
    </lineage>
</organism>
<dbReference type="AlphaFoldDB" id="G0PAJ4"/>
<protein>
    <recommendedName>
        <fullName evidence="2">NTF2-like domain-containing protein</fullName>
    </recommendedName>
</protein>
<keyword evidence="1" id="KW-0732">Signal</keyword>
<proteinExistence type="predicted"/>
<name>G0PAJ4_CAEBE</name>
<accession>G0PAJ4</accession>
<gene>
    <name evidence="3" type="ORF">CAEBREN_06479</name>
</gene>
<dbReference type="eggNOG" id="ENOG502TK5E">
    <property type="taxonomic scope" value="Eukaryota"/>
</dbReference>
<dbReference type="Proteomes" id="UP000008068">
    <property type="component" value="Unassembled WGS sequence"/>
</dbReference>
<dbReference type="EMBL" id="GL380180">
    <property type="protein sequence ID" value="EGT49330.1"/>
    <property type="molecule type" value="Genomic_DNA"/>
</dbReference>
<dbReference type="HOGENOM" id="CLU_1788535_0_0_1"/>